<dbReference type="AlphaFoldDB" id="A0A5E4F5Y3"/>
<evidence type="ECO:0000313" key="12">
    <source>
        <dbReference type="Proteomes" id="UP000327085"/>
    </source>
</evidence>
<comment type="caution">
    <text evidence="7">Lacks conserved residue(s) required for the propagation of feature annotation.</text>
</comment>
<evidence type="ECO:0000256" key="4">
    <source>
        <dbReference type="ARBA" id="ARBA00022729"/>
    </source>
</evidence>
<dbReference type="GO" id="GO:0004252">
    <property type="term" value="F:serine-type endopeptidase activity"/>
    <property type="evidence" value="ECO:0007669"/>
    <property type="project" value="InterPro"/>
</dbReference>
<feature type="domain" description="Inhibitor I9" evidence="9">
    <location>
        <begin position="3"/>
        <end position="46"/>
    </location>
</feature>
<dbReference type="Proteomes" id="UP000327085">
    <property type="component" value="Chromosome 5"/>
</dbReference>
<dbReference type="Gene3D" id="3.40.50.200">
    <property type="entry name" value="Peptidase S8/S53 domain"/>
    <property type="match status" value="1"/>
</dbReference>
<keyword evidence="6" id="KW-0720">Serine protease</keyword>
<evidence type="ECO:0000313" key="10">
    <source>
        <dbReference type="EMBL" id="KAI5328729.1"/>
    </source>
</evidence>
<dbReference type="InParanoid" id="A0A5E4F5Y3"/>
<dbReference type="InterPro" id="IPR045051">
    <property type="entry name" value="SBT"/>
</dbReference>
<evidence type="ECO:0000256" key="7">
    <source>
        <dbReference type="PROSITE-ProRule" id="PRU01240"/>
    </source>
</evidence>
<keyword evidence="13" id="KW-1185">Reference proteome</keyword>
<reference evidence="10 13" key="3">
    <citation type="journal article" date="2022" name="G3 (Bethesda)">
        <title>Whole-genome sequence and methylome profiling of the almond [Prunus dulcis (Mill.) D.A. Webb] cultivar 'Nonpareil'.</title>
        <authorList>
            <person name="D'Amico-Willman K.M."/>
            <person name="Ouma W.Z."/>
            <person name="Meulia T."/>
            <person name="Sideli G.M."/>
            <person name="Gradziel T.M."/>
            <person name="Fresnedo-Ramirez J."/>
        </authorList>
    </citation>
    <scope>NUCLEOTIDE SEQUENCE [LARGE SCALE GENOMIC DNA]</scope>
    <source>
        <strain evidence="10">Clone GOH B32 T37-40</strain>
    </source>
</reference>
<accession>A0A5E4F5Y3</accession>
<dbReference type="OMA" id="ALRNTWH"/>
<keyword evidence="5" id="KW-0378">Hydrolase</keyword>
<evidence type="ECO:0000256" key="6">
    <source>
        <dbReference type="ARBA" id="ARBA00022825"/>
    </source>
</evidence>
<organism evidence="11 12">
    <name type="scientific">Prunus dulcis</name>
    <name type="common">Almond</name>
    <name type="synonym">Amygdalus dulcis</name>
    <dbReference type="NCBI Taxonomy" id="3755"/>
    <lineage>
        <taxon>Eukaryota</taxon>
        <taxon>Viridiplantae</taxon>
        <taxon>Streptophyta</taxon>
        <taxon>Embryophyta</taxon>
        <taxon>Tracheophyta</taxon>
        <taxon>Spermatophyta</taxon>
        <taxon>Magnoliopsida</taxon>
        <taxon>eudicotyledons</taxon>
        <taxon>Gunneridae</taxon>
        <taxon>Pentapetalae</taxon>
        <taxon>rosids</taxon>
        <taxon>fabids</taxon>
        <taxon>Rosales</taxon>
        <taxon>Rosaceae</taxon>
        <taxon>Amygdaloideae</taxon>
        <taxon>Amygdaleae</taxon>
        <taxon>Prunus</taxon>
    </lineage>
</organism>
<evidence type="ECO:0000313" key="11">
    <source>
        <dbReference type="EMBL" id="VVA23484.1"/>
    </source>
</evidence>
<protein>
    <submittedName>
        <fullName evidence="11">PREDICTED: subtilisin</fullName>
    </submittedName>
</protein>
<dbReference type="Proteomes" id="UP001054821">
    <property type="component" value="Chromosome 5"/>
</dbReference>
<sequence length="183" mass="19411">MKQRMVHAYRHIAMGFAAKLTPEEVKAMENKEGFVSAHLQRTLPLHTTHSPEFLGLHHGLGLWEQTNYGEGVIIGVSDTGIGPDHPSFSDEGVSPPPAKWKGKCVFNGTVSNNKLIGAKNFIDAGKGKARRSAPFDQDGHGTHTSSTAAGNFVEGASLFGQANGTASGMAPYAHLAIYKVCGA</sequence>
<gene>
    <name evidence="11" type="ORF">ALMOND_2B024185</name>
    <name evidence="10" type="ORF">L3X38_028126</name>
</gene>
<evidence type="ECO:0000259" key="9">
    <source>
        <dbReference type="Pfam" id="PF05922"/>
    </source>
</evidence>
<dbReference type="Gene3D" id="3.30.70.80">
    <property type="entry name" value="Peptidase S8 propeptide/proteinase inhibitor I9"/>
    <property type="match status" value="1"/>
</dbReference>
<dbReference type="InterPro" id="IPR037045">
    <property type="entry name" value="S8pro/Inhibitor_I9_sf"/>
</dbReference>
<evidence type="ECO:0000259" key="8">
    <source>
        <dbReference type="Pfam" id="PF00082"/>
    </source>
</evidence>
<dbReference type="PANTHER" id="PTHR10795">
    <property type="entry name" value="PROPROTEIN CONVERTASE SUBTILISIN/KEXIN"/>
    <property type="match status" value="1"/>
</dbReference>
<evidence type="ECO:0000256" key="3">
    <source>
        <dbReference type="ARBA" id="ARBA00022670"/>
    </source>
</evidence>
<dbReference type="Pfam" id="PF00082">
    <property type="entry name" value="Peptidase_S8"/>
    <property type="match status" value="1"/>
</dbReference>
<dbReference type="GO" id="GO:0005576">
    <property type="term" value="C:extracellular region"/>
    <property type="evidence" value="ECO:0007669"/>
    <property type="project" value="UniProtKB-SubCell"/>
</dbReference>
<keyword evidence="3" id="KW-0645">Protease</keyword>
<dbReference type="InterPro" id="IPR000209">
    <property type="entry name" value="Peptidase_S8/S53_dom"/>
</dbReference>
<dbReference type="SUPFAM" id="SSF52743">
    <property type="entry name" value="Subtilisin-like"/>
    <property type="match status" value="1"/>
</dbReference>
<dbReference type="GO" id="GO:0006508">
    <property type="term" value="P:proteolysis"/>
    <property type="evidence" value="ECO:0007669"/>
    <property type="project" value="UniProtKB-KW"/>
</dbReference>
<dbReference type="PROSITE" id="PS51892">
    <property type="entry name" value="SUBTILASE"/>
    <property type="match status" value="1"/>
</dbReference>
<evidence type="ECO:0000256" key="2">
    <source>
        <dbReference type="ARBA" id="ARBA00011073"/>
    </source>
</evidence>
<evidence type="ECO:0000256" key="1">
    <source>
        <dbReference type="ARBA" id="ARBA00004613"/>
    </source>
</evidence>
<comment type="subcellular location">
    <subcellularLocation>
        <location evidence="1">Secreted</location>
    </subcellularLocation>
</comment>
<dbReference type="EMBL" id="JAJFAZ020000005">
    <property type="protein sequence ID" value="KAI5328729.1"/>
    <property type="molecule type" value="Genomic_DNA"/>
</dbReference>
<dbReference type="InterPro" id="IPR015500">
    <property type="entry name" value="Peptidase_S8_subtilisin-rel"/>
</dbReference>
<keyword evidence="4" id="KW-0732">Signal</keyword>
<comment type="similarity">
    <text evidence="2 7">Belongs to the peptidase S8 family.</text>
</comment>
<dbReference type="InterPro" id="IPR036852">
    <property type="entry name" value="Peptidase_S8/S53_dom_sf"/>
</dbReference>
<reference evidence="12" key="2">
    <citation type="journal article" date="2020" name="Plant J.">
        <title>Transposons played a major role in the diversification between the closely related almond and peach genomes: results from the almond genome sequence.</title>
        <authorList>
            <person name="Alioto T."/>
            <person name="Alexiou K.G."/>
            <person name="Bardil A."/>
            <person name="Barteri F."/>
            <person name="Castanera R."/>
            <person name="Cruz F."/>
            <person name="Dhingra A."/>
            <person name="Duval H."/>
            <person name="Fernandez I Marti A."/>
            <person name="Frias L."/>
            <person name="Galan B."/>
            <person name="Garcia J.L."/>
            <person name="Howad W."/>
            <person name="Gomez-Garrido J."/>
            <person name="Gut M."/>
            <person name="Julca I."/>
            <person name="Morata J."/>
            <person name="Puigdomenech P."/>
            <person name="Ribeca P."/>
            <person name="Rubio Cabetas M.J."/>
            <person name="Vlasova A."/>
            <person name="Wirthensohn M."/>
            <person name="Garcia-Mas J."/>
            <person name="Gabaldon T."/>
            <person name="Casacuberta J.M."/>
            <person name="Arus P."/>
        </authorList>
    </citation>
    <scope>NUCLEOTIDE SEQUENCE [LARGE SCALE GENOMIC DNA]</scope>
    <source>
        <strain evidence="12">cv. Texas</strain>
    </source>
</reference>
<feature type="domain" description="Peptidase S8/S53" evidence="8">
    <location>
        <begin position="69"/>
        <end position="182"/>
    </location>
</feature>
<evidence type="ECO:0000313" key="13">
    <source>
        <dbReference type="Proteomes" id="UP001054821"/>
    </source>
</evidence>
<name>A0A5E4F5Y3_PRUDU</name>
<proteinExistence type="inferred from homology"/>
<dbReference type="Pfam" id="PF05922">
    <property type="entry name" value="Inhibitor_I9"/>
    <property type="match status" value="1"/>
</dbReference>
<dbReference type="EMBL" id="CABIKO010000071">
    <property type="protein sequence ID" value="VVA23484.1"/>
    <property type="molecule type" value="Genomic_DNA"/>
</dbReference>
<reference evidence="11" key="1">
    <citation type="submission" date="2019-07" db="EMBL/GenBank/DDBJ databases">
        <authorList>
            <person name="Alioto T."/>
            <person name="Alioto T."/>
            <person name="Gomez Garrido J."/>
        </authorList>
    </citation>
    <scope>NUCLEOTIDE SEQUENCE</scope>
</reference>
<evidence type="ECO:0000256" key="5">
    <source>
        <dbReference type="ARBA" id="ARBA00022801"/>
    </source>
</evidence>
<dbReference type="PRINTS" id="PR00723">
    <property type="entry name" value="SUBTILISIN"/>
</dbReference>
<dbReference type="InterPro" id="IPR010259">
    <property type="entry name" value="S8pro/Inhibitor_I9"/>
</dbReference>
<dbReference type="Gramene" id="VVA23484">
    <property type="protein sequence ID" value="VVA23484"/>
    <property type="gene ID" value="Prudul26B024185"/>
</dbReference>